<feature type="transmembrane region" description="Helical" evidence="1">
    <location>
        <begin position="12"/>
        <end position="34"/>
    </location>
</feature>
<dbReference type="PIRSF" id="PIRSF007542">
    <property type="entry name" value="UCP007542"/>
    <property type="match status" value="1"/>
</dbReference>
<feature type="transmembrane region" description="Helical" evidence="1">
    <location>
        <begin position="123"/>
        <end position="144"/>
    </location>
</feature>
<gene>
    <name evidence="4" type="ORF">SAMN04487958_102270</name>
</gene>
<dbReference type="Pfam" id="PF15420">
    <property type="entry name" value="Abhydrolase_9_N"/>
    <property type="match status" value="1"/>
</dbReference>
<organism evidence="4 5">
    <name type="scientific">Vreelandella subterranea</name>
    <dbReference type="NCBI Taxonomy" id="416874"/>
    <lineage>
        <taxon>Bacteria</taxon>
        <taxon>Pseudomonadati</taxon>
        <taxon>Pseudomonadota</taxon>
        <taxon>Gammaproteobacteria</taxon>
        <taxon>Oceanospirillales</taxon>
        <taxon>Halomonadaceae</taxon>
        <taxon>Vreelandella</taxon>
    </lineage>
</organism>
<feature type="transmembrane region" description="Helical" evidence="1">
    <location>
        <begin position="46"/>
        <end position="70"/>
    </location>
</feature>
<dbReference type="Proteomes" id="UP000198505">
    <property type="component" value="Unassembled WGS sequence"/>
</dbReference>
<keyword evidence="5" id="KW-1185">Reference proteome</keyword>
<evidence type="ECO:0000313" key="5">
    <source>
        <dbReference type="Proteomes" id="UP000198505"/>
    </source>
</evidence>
<dbReference type="AlphaFoldDB" id="A0A1H9R7V3"/>
<proteinExistence type="predicted"/>
<evidence type="ECO:0000259" key="2">
    <source>
        <dbReference type="Pfam" id="PF10081"/>
    </source>
</evidence>
<keyword evidence="1" id="KW-0812">Transmembrane</keyword>
<feature type="transmembrane region" description="Helical" evidence="1">
    <location>
        <begin position="82"/>
        <end position="103"/>
    </location>
</feature>
<evidence type="ECO:0000256" key="1">
    <source>
        <dbReference type="SAM" id="Phobius"/>
    </source>
</evidence>
<keyword evidence="1" id="KW-0472">Membrane</keyword>
<dbReference type="InterPro" id="IPR012037">
    <property type="entry name" value="Alpha/beta-hydrolase_fam"/>
</dbReference>
<sequence>MVMSRAREWVRYLFSHLSDIGLVLGTLLFAFSLTPSLLPRPLVAQGIVSGLSFTVGYALGVTSHWLWAYLHIPEPSPRLERHIKWVVASVCFIVAWFFLWQASEWQNSIRTLMEMAPANDTRPFSIALIALAVFSFAMLIAHLFKLTFRLLSRKMARFLTRRVSSLLGTMAAIALFWLVIEGVIFSLALKVADRSYQQVDELIQDDLSPPSDPMTPGSAESLVSWEALGSRGRRFVTQGPAGEEIGDFTGEEAPDPLRVYIGLNAAETPQARARLALEELKRVGGFERSVLLIATPTGRGWIDPAAQDTVEYLHRGDIATIAAQYSYLPSHLSLIAEGEYGVENARALFSTVYEYWASLPNDERPRLYLFGLSLGALNSDLSFDLYDIIEDPFHGALWSGPPYRSETWRSVTADRDIGTPAWLPTFRGGSVVRFMNQYQGLDAAESEWGDFRIAFLQYASDPITFFDPAAFWREPDWMREPRGPDVSSDLRWYPVVTMLQLLADLAAGQAPAGYGHEIAAEHYVDAWVALTEPEGWSDSDVARLREHFIQLREERQAK</sequence>
<dbReference type="STRING" id="416874.SAMN04487958_102270"/>
<evidence type="ECO:0000259" key="3">
    <source>
        <dbReference type="Pfam" id="PF15420"/>
    </source>
</evidence>
<protein>
    <submittedName>
        <fullName evidence="4">Uncharacterized membrane protein</fullName>
    </submittedName>
</protein>
<dbReference type="Pfam" id="PF10081">
    <property type="entry name" value="Abhydrolase_9"/>
    <property type="match status" value="1"/>
</dbReference>
<feature type="domain" description="Alpha/beta-hydrolase N-terminal" evidence="3">
    <location>
        <begin position="33"/>
        <end position="240"/>
    </location>
</feature>
<accession>A0A1H9R7V3</accession>
<feature type="domain" description="Alpha/beta-hydrolase catalytic" evidence="2">
    <location>
        <begin position="257"/>
        <end position="544"/>
    </location>
</feature>
<keyword evidence="1" id="KW-1133">Transmembrane helix</keyword>
<name>A0A1H9R7V3_9GAMM</name>
<reference evidence="5" key="1">
    <citation type="submission" date="2016-10" db="EMBL/GenBank/DDBJ databases">
        <authorList>
            <person name="Varghese N."/>
            <person name="Submissions S."/>
        </authorList>
    </citation>
    <scope>NUCLEOTIDE SEQUENCE [LARGE SCALE GENOMIC DNA]</scope>
    <source>
        <strain evidence="5">CGMCC 1.6495</strain>
    </source>
</reference>
<dbReference type="InterPro" id="IPR027788">
    <property type="entry name" value="Alpha/beta-hydrolase_N_dom"/>
</dbReference>
<feature type="transmembrane region" description="Helical" evidence="1">
    <location>
        <begin position="165"/>
        <end position="189"/>
    </location>
</feature>
<evidence type="ECO:0000313" key="4">
    <source>
        <dbReference type="EMBL" id="SER68758.1"/>
    </source>
</evidence>
<dbReference type="EMBL" id="FOGS01000002">
    <property type="protein sequence ID" value="SER68758.1"/>
    <property type="molecule type" value="Genomic_DNA"/>
</dbReference>
<dbReference type="InterPro" id="IPR027787">
    <property type="entry name" value="Alpha/beta-hydrolase_catalytic"/>
</dbReference>